<dbReference type="AlphaFoldDB" id="A0A2J0LIP9"/>
<keyword evidence="2" id="KW-0732">Signal</keyword>
<gene>
    <name evidence="3" type="ORF">COW11_06130</name>
</gene>
<proteinExistence type="predicted"/>
<comment type="caution">
    <text evidence="3">The sequence shown here is derived from an EMBL/GenBank/DDBJ whole genome shotgun (WGS) entry which is preliminary data.</text>
</comment>
<evidence type="ECO:0000313" key="4">
    <source>
        <dbReference type="Proteomes" id="UP000231267"/>
    </source>
</evidence>
<dbReference type="EMBL" id="PFGP01000135">
    <property type="protein sequence ID" value="PIW65910.1"/>
    <property type="molecule type" value="Genomic_DNA"/>
</dbReference>
<organism evidence="3 4">
    <name type="scientific">Candidatus Taenaricola geysiri</name>
    <dbReference type="NCBI Taxonomy" id="1974752"/>
    <lineage>
        <taxon>Bacteria</taxon>
        <taxon>Pseudomonadati</taxon>
        <taxon>Candidatus Omnitrophota</taxon>
        <taxon>Candidatus Taenaricola</taxon>
    </lineage>
</organism>
<reference evidence="3 4" key="1">
    <citation type="submission" date="2017-09" db="EMBL/GenBank/DDBJ databases">
        <title>Depth-based differentiation of microbial function through sediment-hosted aquifers and enrichment of novel symbionts in the deep terrestrial subsurface.</title>
        <authorList>
            <person name="Probst A.J."/>
            <person name="Ladd B."/>
            <person name="Jarett J.K."/>
            <person name="Geller-Mcgrath D.E."/>
            <person name="Sieber C.M."/>
            <person name="Emerson J.B."/>
            <person name="Anantharaman K."/>
            <person name="Thomas B.C."/>
            <person name="Malmstrom R."/>
            <person name="Stieglmeier M."/>
            <person name="Klingl A."/>
            <person name="Woyke T."/>
            <person name="Ryan C.M."/>
            <person name="Banfield J.F."/>
        </authorList>
    </citation>
    <scope>NUCLEOTIDE SEQUENCE [LARGE SCALE GENOMIC DNA]</scope>
    <source>
        <strain evidence="3">CG12_big_fil_rev_8_21_14_0_65_43_15</strain>
    </source>
</reference>
<evidence type="ECO:0000313" key="3">
    <source>
        <dbReference type="EMBL" id="PIW65910.1"/>
    </source>
</evidence>
<accession>A0A2J0LIP9</accession>
<sequence>MKRFCLAVIVVAVAALALNGCVSISRYTPPGEDDQKPVMKMGTTGEGQPKFKVEVELLEKPDLSKLNAPKTVDTDLNGNRGSFEGGVMMARSKFKQTEPAPVKKAESKPEVVSSPKHLK</sequence>
<feature type="region of interest" description="Disordered" evidence="1">
    <location>
        <begin position="26"/>
        <end position="46"/>
    </location>
</feature>
<evidence type="ECO:0000256" key="1">
    <source>
        <dbReference type="SAM" id="MobiDB-lite"/>
    </source>
</evidence>
<protein>
    <submittedName>
        <fullName evidence="3">Uncharacterized protein</fullName>
    </submittedName>
</protein>
<feature type="region of interest" description="Disordered" evidence="1">
    <location>
        <begin position="92"/>
        <end position="119"/>
    </location>
</feature>
<dbReference type="Proteomes" id="UP000231267">
    <property type="component" value="Unassembled WGS sequence"/>
</dbReference>
<name>A0A2J0LIP9_9BACT</name>
<feature type="chain" id="PRO_5014346995" evidence="2">
    <location>
        <begin position="18"/>
        <end position="119"/>
    </location>
</feature>
<feature type="signal peptide" evidence="2">
    <location>
        <begin position="1"/>
        <end position="17"/>
    </location>
</feature>
<evidence type="ECO:0000256" key="2">
    <source>
        <dbReference type="SAM" id="SignalP"/>
    </source>
</evidence>